<dbReference type="OrthoDB" id="127014at2759"/>
<accession>A0A8T1V352</accession>
<comment type="caution">
    <text evidence="1">The sequence shown here is derived from an EMBL/GenBank/DDBJ whole genome shotgun (WGS) entry which is preliminary data.</text>
</comment>
<feature type="non-terminal residue" evidence="1">
    <location>
        <position position="1"/>
    </location>
</feature>
<gene>
    <name evidence="1" type="ORF">JG687_00000614</name>
</gene>
<dbReference type="AlphaFoldDB" id="A0A8T1V352"/>
<reference evidence="1" key="1">
    <citation type="submission" date="2021-01" db="EMBL/GenBank/DDBJ databases">
        <title>Phytophthora aleatoria, a newly-described species from Pinus radiata is distinct from Phytophthora cactorum isolates based on comparative genomics.</title>
        <authorList>
            <person name="Mcdougal R."/>
            <person name="Panda P."/>
            <person name="Williams N."/>
            <person name="Studholme D.J."/>
        </authorList>
    </citation>
    <scope>NUCLEOTIDE SEQUENCE</scope>
    <source>
        <strain evidence="1">NZFS 3830</strain>
    </source>
</reference>
<sequence>KRHCKARRTEYTPTVTISPFDGYIVFKDKQAVVFYTNDLSSTPPDSVLSGDNSRAIACVHGLCPIRRWTGSEIMHRTTFMLPALVAAYNLAMNAVDHVDQRQSTNLTRRKEIRLTMSMLAWALDLCALNAFELSRKVQPVGTASVSVREFKRRLAEALTSPTLQQRQHSNGVSKRKRVQSLVSAVGNIGSGHILTPNSTTNS</sequence>
<evidence type="ECO:0008006" key="3">
    <source>
        <dbReference type="Google" id="ProtNLM"/>
    </source>
</evidence>
<organism evidence="1 2">
    <name type="scientific">Phytophthora cactorum</name>
    <dbReference type="NCBI Taxonomy" id="29920"/>
    <lineage>
        <taxon>Eukaryota</taxon>
        <taxon>Sar</taxon>
        <taxon>Stramenopiles</taxon>
        <taxon>Oomycota</taxon>
        <taxon>Peronosporomycetes</taxon>
        <taxon>Peronosporales</taxon>
        <taxon>Peronosporaceae</taxon>
        <taxon>Phytophthora</taxon>
    </lineage>
</organism>
<dbReference type="PANTHER" id="PTHR46599">
    <property type="entry name" value="PIGGYBAC TRANSPOSABLE ELEMENT-DERIVED PROTEIN 4"/>
    <property type="match status" value="1"/>
</dbReference>
<evidence type="ECO:0000313" key="1">
    <source>
        <dbReference type="EMBL" id="KAG6973915.1"/>
    </source>
</evidence>
<dbReference type="Proteomes" id="UP000688947">
    <property type="component" value="Unassembled WGS sequence"/>
</dbReference>
<protein>
    <recommendedName>
        <fullName evidence="3">PiggyBac transposable element-derived protein domain-containing protein</fullName>
    </recommendedName>
</protein>
<dbReference type="PANTHER" id="PTHR46599:SF3">
    <property type="entry name" value="PIGGYBAC TRANSPOSABLE ELEMENT-DERIVED PROTEIN 4"/>
    <property type="match status" value="1"/>
</dbReference>
<evidence type="ECO:0000313" key="2">
    <source>
        <dbReference type="Proteomes" id="UP000688947"/>
    </source>
</evidence>
<dbReference type="VEuPathDB" id="FungiDB:PC110_g21771"/>
<proteinExistence type="predicted"/>
<name>A0A8T1V352_9STRA</name>
<dbReference type="EMBL" id="JAENGZ010000013">
    <property type="protein sequence ID" value="KAG6973915.1"/>
    <property type="molecule type" value="Genomic_DNA"/>
</dbReference>
<feature type="non-terminal residue" evidence="1">
    <location>
        <position position="202"/>
    </location>
</feature>